<reference evidence="16 17" key="1">
    <citation type="journal article" date="2024" name="Nat. Commun.">
        <title>Phylogenomics reveals the evolutionary origins of lichenization in chlorophyte algae.</title>
        <authorList>
            <person name="Puginier C."/>
            <person name="Libourel C."/>
            <person name="Otte J."/>
            <person name="Skaloud P."/>
            <person name="Haon M."/>
            <person name="Grisel S."/>
            <person name="Petersen M."/>
            <person name="Berrin J.G."/>
            <person name="Delaux P.M."/>
            <person name="Dal Grande F."/>
            <person name="Keller J."/>
        </authorList>
    </citation>
    <scope>NUCLEOTIDE SEQUENCE [LARGE SCALE GENOMIC DNA]</scope>
    <source>
        <strain evidence="16 17">SAG 2036</strain>
    </source>
</reference>
<evidence type="ECO:0000256" key="7">
    <source>
        <dbReference type="ARBA" id="ARBA00023117"/>
    </source>
</evidence>
<keyword evidence="4" id="KW-0808">Transferase</keyword>
<dbReference type="InterPro" id="IPR016181">
    <property type="entry name" value="Acyl_CoA_acyltransferase"/>
</dbReference>
<dbReference type="InterPro" id="IPR037800">
    <property type="entry name" value="GCN5"/>
</dbReference>
<comment type="caution">
    <text evidence="16">The sequence shown here is derived from an EMBL/GenBank/DDBJ whole genome shotgun (WGS) entry which is preliminary data.</text>
</comment>
<feature type="compositionally biased region" description="Low complexity" evidence="13">
    <location>
        <begin position="46"/>
        <end position="56"/>
    </location>
</feature>
<dbReference type="PANTHER" id="PTHR45750:SF3">
    <property type="entry name" value="HISTONE ACETYLTRANSFERASE"/>
    <property type="match status" value="1"/>
</dbReference>
<keyword evidence="17" id="KW-1185">Reference proteome</keyword>
<keyword evidence="5" id="KW-0156">Chromatin regulator</keyword>
<comment type="similarity">
    <text evidence="2">Belongs to the acetyltransferase family. GCN5 subfamily.</text>
</comment>
<evidence type="ECO:0000256" key="10">
    <source>
        <dbReference type="ARBA" id="ARBA00023242"/>
    </source>
</evidence>
<evidence type="ECO:0000256" key="12">
    <source>
        <dbReference type="PROSITE-ProRule" id="PRU00035"/>
    </source>
</evidence>
<dbReference type="PROSITE" id="PS00633">
    <property type="entry name" value="BROMODOMAIN_1"/>
    <property type="match status" value="1"/>
</dbReference>
<dbReference type="PROSITE" id="PS51186">
    <property type="entry name" value="GNAT"/>
    <property type="match status" value="1"/>
</dbReference>
<dbReference type="GO" id="GO:0010484">
    <property type="term" value="F:histone H3 acetyltransferase activity"/>
    <property type="evidence" value="ECO:0007669"/>
    <property type="project" value="TreeGrafter"/>
</dbReference>
<evidence type="ECO:0000259" key="15">
    <source>
        <dbReference type="PROSITE" id="PS51186"/>
    </source>
</evidence>
<evidence type="ECO:0000256" key="1">
    <source>
        <dbReference type="ARBA" id="ARBA00004123"/>
    </source>
</evidence>
<dbReference type="InterPro" id="IPR000182">
    <property type="entry name" value="GNAT_dom"/>
</dbReference>
<evidence type="ECO:0000256" key="8">
    <source>
        <dbReference type="ARBA" id="ARBA00023159"/>
    </source>
</evidence>
<dbReference type="GO" id="GO:0000123">
    <property type="term" value="C:histone acetyltransferase complex"/>
    <property type="evidence" value="ECO:0007669"/>
    <property type="project" value="TreeGrafter"/>
</dbReference>
<evidence type="ECO:0000256" key="4">
    <source>
        <dbReference type="ARBA" id="ARBA00022679"/>
    </source>
</evidence>
<gene>
    <name evidence="16" type="ORF">WJX73_005921</name>
</gene>
<dbReference type="SMART" id="SM00297">
    <property type="entry name" value="BROMO"/>
    <property type="match status" value="1"/>
</dbReference>
<dbReference type="InterPro" id="IPR036427">
    <property type="entry name" value="Bromodomain-like_sf"/>
</dbReference>
<evidence type="ECO:0000313" key="17">
    <source>
        <dbReference type="Proteomes" id="UP001465755"/>
    </source>
</evidence>
<evidence type="ECO:0000256" key="3">
    <source>
        <dbReference type="ARBA" id="ARBA00013184"/>
    </source>
</evidence>
<keyword evidence="7 12" id="KW-0103">Bromodomain</keyword>
<dbReference type="SUPFAM" id="SSF47370">
    <property type="entry name" value="Bromodomain"/>
    <property type="match status" value="1"/>
</dbReference>
<dbReference type="SUPFAM" id="SSF55729">
    <property type="entry name" value="Acyl-CoA N-acyltransferases (Nat)"/>
    <property type="match status" value="1"/>
</dbReference>
<keyword evidence="10" id="KW-0539">Nucleus</keyword>
<evidence type="ECO:0000256" key="6">
    <source>
        <dbReference type="ARBA" id="ARBA00023015"/>
    </source>
</evidence>
<evidence type="ECO:0000256" key="11">
    <source>
        <dbReference type="ARBA" id="ARBA00023315"/>
    </source>
</evidence>
<dbReference type="GO" id="GO:0005634">
    <property type="term" value="C:nucleus"/>
    <property type="evidence" value="ECO:0007669"/>
    <property type="project" value="UniProtKB-SubCell"/>
</dbReference>
<dbReference type="PROSITE" id="PS50014">
    <property type="entry name" value="BROMODOMAIN_2"/>
    <property type="match status" value="1"/>
</dbReference>
<feature type="domain" description="Bromo" evidence="14">
    <location>
        <begin position="360"/>
        <end position="431"/>
    </location>
</feature>
<dbReference type="AlphaFoldDB" id="A0AAW1NK36"/>
<name>A0AAW1NK36_9CHLO</name>
<dbReference type="Gene3D" id="3.40.630.30">
    <property type="match status" value="1"/>
</dbReference>
<dbReference type="Proteomes" id="UP001465755">
    <property type="component" value="Unassembled WGS sequence"/>
</dbReference>
<keyword evidence="8" id="KW-0010">Activator</keyword>
<dbReference type="EC" id="2.3.1.48" evidence="3"/>
<accession>A0AAW1NK36</accession>
<evidence type="ECO:0000259" key="14">
    <source>
        <dbReference type="PROSITE" id="PS50014"/>
    </source>
</evidence>
<dbReference type="CDD" id="cd04301">
    <property type="entry name" value="NAT_SF"/>
    <property type="match status" value="1"/>
</dbReference>
<dbReference type="Pfam" id="PF00439">
    <property type="entry name" value="Bromodomain"/>
    <property type="match status" value="1"/>
</dbReference>
<feature type="region of interest" description="Disordered" evidence="13">
    <location>
        <begin position="1"/>
        <end position="86"/>
    </location>
</feature>
<dbReference type="PRINTS" id="PR00503">
    <property type="entry name" value="BROMODOMAIN"/>
</dbReference>
<keyword evidence="11" id="KW-0012">Acyltransferase</keyword>
<dbReference type="Pfam" id="PF00583">
    <property type="entry name" value="Acetyltransf_1"/>
    <property type="match status" value="1"/>
</dbReference>
<evidence type="ECO:0000256" key="9">
    <source>
        <dbReference type="ARBA" id="ARBA00023163"/>
    </source>
</evidence>
<dbReference type="Gene3D" id="1.20.920.10">
    <property type="entry name" value="Bromodomain-like"/>
    <property type="match status" value="1"/>
</dbReference>
<protein>
    <recommendedName>
        <fullName evidence="3">histone acetyltransferase</fullName>
        <ecNumber evidence="3">2.3.1.48</ecNumber>
    </recommendedName>
</protein>
<dbReference type="InterPro" id="IPR018359">
    <property type="entry name" value="Bromodomain_CS"/>
</dbReference>
<dbReference type="EMBL" id="JALJOQ010000215">
    <property type="protein sequence ID" value="KAK9789042.1"/>
    <property type="molecule type" value="Genomic_DNA"/>
</dbReference>
<dbReference type="PANTHER" id="PTHR45750">
    <property type="entry name" value="GH11602P"/>
    <property type="match status" value="1"/>
</dbReference>
<evidence type="ECO:0000313" key="16">
    <source>
        <dbReference type="EMBL" id="KAK9789042.1"/>
    </source>
</evidence>
<feature type="domain" description="N-acetyltransferase" evidence="15">
    <location>
        <begin position="119"/>
        <end position="267"/>
    </location>
</feature>
<sequence>MADDLKLPPAKRLRSESKERSSSPAFQDPAKVHPHTQQASAETVNAAAAGPDPAAANLQHTVSVGITAEPPRKGREPSNGPEGVKYASLSSSVGAYSQRERHARSMEEDGQISFQYVENNGQPENMMRLVALKNVFSKQLPNMPREYISRLVLDRNHRSVALAKGKCSALGGITYRPFHEQAFAEIAFCAVAANEQVKGFGTRLMNHAKEFAKQRDGIRYFLTYADNAAVGYFLKQGFTKEPKLDKEIWQGFIKEYDSVTLMECEIAPQITHTDLPAMFEAQKDDLDARMRLHSHSHIVHPGLPDVKAYGIGDIPGVKEAAWSPDSEGPPPFKILLKREVHDPTPLALQQLMLEVLQHLLDNDGSWPFREPVSAADVPDYHSIIKDPIDLGTMKELALKGGHYITLGIFIADMRRMCQNARVYNAADTLFYKLADKMEALFEQFVNGHLTFQSSLAVL</sequence>
<evidence type="ECO:0000256" key="13">
    <source>
        <dbReference type="SAM" id="MobiDB-lite"/>
    </source>
</evidence>
<evidence type="ECO:0000256" key="2">
    <source>
        <dbReference type="ARBA" id="ARBA00008607"/>
    </source>
</evidence>
<keyword evidence="9" id="KW-0804">Transcription</keyword>
<proteinExistence type="inferred from homology"/>
<comment type="subcellular location">
    <subcellularLocation>
        <location evidence="1">Nucleus</location>
    </subcellularLocation>
</comment>
<keyword evidence="6" id="KW-0805">Transcription regulation</keyword>
<dbReference type="InterPro" id="IPR001487">
    <property type="entry name" value="Bromodomain"/>
</dbReference>
<evidence type="ECO:0000256" key="5">
    <source>
        <dbReference type="ARBA" id="ARBA00022853"/>
    </source>
</evidence>
<organism evidence="16 17">
    <name type="scientific">Symbiochloris irregularis</name>
    <dbReference type="NCBI Taxonomy" id="706552"/>
    <lineage>
        <taxon>Eukaryota</taxon>
        <taxon>Viridiplantae</taxon>
        <taxon>Chlorophyta</taxon>
        <taxon>core chlorophytes</taxon>
        <taxon>Trebouxiophyceae</taxon>
        <taxon>Trebouxiales</taxon>
        <taxon>Trebouxiaceae</taxon>
        <taxon>Symbiochloris</taxon>
    </lineage>
</organism>
<dbReference type="GO" id="GO:0045944">
    <property type="term" value="P:positive regulation of transcription by RNA polymerase II"/>
    <property type="evidence" value="ECO:0007669"/>
    <property type="project" value="TreeGrafter"/>
</dbReference>